<protein>
    <submittedName>
        <fullName evidence="1">Uncharacterized protein</fullName>
    </submittedName>
</protein>
<reference evidence="1" key="1">
    <citation type="submission" date="2021-04" db="EMBL/GenBank/DDBJ databases">
        <authorList>
            <person name="Hartkoorn R.C."/>
            <person name="Beaudoing E."/>
            <person name="Hot D."/>
        </authorList>
    </citation>
    <scope>NUCLEOTIDE SEQUENCE</scope>
    <source>
        <strain evidence="1">NRRL B-16292</strain>
    </source>
</reference>
<proteinExistence type="predicted"/>
<dbReference type="EMBL" id="CP073720">
    <property type="protein sequence ID" value="UWP78709.1"/>
    <property type="molecule type" value="Genomic_DNA"/>
</dbReference>
<reference evidence="1" key="2">
    <citation type="submission" date="2022-09" db="EMBL/GenBank/DDBJ databases">
        <title>Biosynthetic gene clusters of Dactylosporangioum fulvum.</title>
        <authorList>
            <person name="Caradec T."/>
        </authorList>
    </citation>
    <scope>NUCLEOTIDE SEQUENCE</scope>
    <source>
        <strain evidence="1">NRRL B-16292</strain>
    </source>
</reference>
<evidence type="ECO:0000313" key="2">
    <source>
        <dbReference type="Proteomes" id="UP001059617"/>
    </source>
</evidence>
<name>A0ABY5VNQ3_9ACTN</name>
<organism evidence="1 2">
    <name type="scientific">Dactylosporangium fulvum</name>
    <dbReference type="NCBI Taxonomy" id="53359"/>
    <lineage>
        <taxon>Bacteria</taxon>
        <taxon>Bacillati</taxon>
        <taxon>Actinomycetota</taxon>
        <taxon>Actinomycetes</taxon>
        <taxon>Micromonosporales</taxon>
        <taxon>Micromonosporaceae</taxon>
        <taxon>Dactylosporangium</taxon>
    </lineage>
</organism>
<accession>A0ABY5VNQ3</accession>
<dbReference type="Proteomes" id="UP001059617">
    <property type="component" value="Chromosome"/>
</dbReference>
<dbReference type="RefSeq" id="WP_259856065.1">
    <property type="nucleotide sequence ID" value="NZ_BAAAST010000105.1"/>
</dbReference>
<sequence>MSDAESDPAVRAGRPTTVDAATVVDPGIWIDGRALSKAAGPTVF</sequence>
<gene>
    <name evidence="1" type="ORF">Dfulv_26430</name>
</gene>
<evidence type="ECO:0000313" key="1">
    <source>
        <dbReference type="EMBL" id="UWP78709.1"/>
    </source>
</evidence>
<keyword evidence="2" id="KW-1185">Reference proteome</keyword>